<dbReference type="EMBL" id="LJOD01000015">
    <property type="protein sequence ID" value="KPE49752.1"/>
    <property type="molecule type" value="Genomic_DNA"/>
</dbReference>
<feature type="transmembrane region" description="Helical" evidence="1">
    <location>
        <begin position="12"/>
        <end position="31"/>
    </location>
</feature>
<evidence type="ECO:0000256" key="1">
    <source>
        <dbReference type="SAM" id="Phobius"/>
    </source>
</evidence>
<dbReference type="AlphaFoldDB" id="A0A0N0IUN6"/>
<keyword evidence="1" id="KW-0812">Transmembrane</keyword>
<keyword evidence="1" id="KW-0472">Membrane</keyword>
<reference evidence="3" key="2">
    <citation type="submission" date="2015-09" db="EMBL/GenBank/DDBJ databases">
        <title>Draft genome sequence of a multidrug-resistant Chryseobacterium indologenes isolate from Malaysia.</title>
        <authorList>
            <person name="Yu C.Y."/>
            <person name="Ang G.Y."/>
            <person name="Chan K.-G."/>
        </authorList>
    </citation>
    <scope>NUCLEOTIDE SEQUENCE [LARGE SCALE GENOMIC DNA]</scope>
    <source>
        <strain evidence="3">CI_885</strain>
    </source>
</reference>
<dbReference type="PATRIC" id="fig|253.9.peg.1690"/>
<organism evidence="2 3">
    <name type="scientific">Chryseobacterium indologenes</name>
    <name type="common">Flavobacterium indologenes</name>
    <dbReference type="NCBI Taxonomy" id="253"/>
    <lineage>
        <taxon>Bacteria</taxon>
        <taxon>Pseudomonadati</taxon>
        <taxon>Bacteroidota</taxon>
        <taxon>Flavobacteriia</taxon>
        <taxon>Flavobacteriales</taxon>
        <taxon>Weeksellaceae</taxon>
        <taxon>Chryseobacterium group</taxon>
        <taxon>Chryseobacterium</taxon>
    </lineage>
</organism>
<evidence type="ECO:0000313" key="2">
    <source>
        <dbReference type="EMBL" id="KPE49752.1"/>
    </source>
</evidence>
<comment type="caution">
    <text evidence="2">The sequence shown here is derived from an EMBL/GenBank/DDBJ whole genome shotgun (WGS) entry which is preliminary data.</text>
</comment>
<dbReference type="Proteomes" id="UP000037953">
    <property type="component" value="Unassembled WGS sequence"/>
</dbReference>
<accession>A0A0N0IUN6</accession>
<proteinExistence type="predicted"/>
<sequence length="103" mass="12171">MFVFVDTNVKQLFYICNTFVKLFYYIFYYYICIMTVEEFLKTEKAVNLAPIAAKMYPNNKSANTYLVNKLNNNDNRKFTEKDAELALNALKELSIRIIELTIK</sequence>
<name>A0A0N0IUN6_CHRID</name>
<protein>
    <submittedName>
        <fullName evidence="2">Uncharacterized protein</fullName>
    </submittedName>
</protein>
<gene>
    <name evidence="2" type="ORF">AOB46_18675</name>
</gene>
<evidence type="ECO:0000313" key="3">
    <source>
        <dbReference type="Proteomes" id="UP000037953"/>
    </source>
</evidence>
<reference evidence="2 3" key="1">
    <citation type="journal article" date="2015" name="Genom Data">
        <title>Draft genome sequence of a multidrug-resistant Chryseobacterium indologenes isolate from Malaysia.</title>
        <authorList>
            <person name="Yu C.Y."/>
            <person name="Ang G.Y."/>
            <person name="Cheng H.J."/>
            <person name="Cheong Y.M."/>
            <person name="Yin W.F."/>
            <person name="Chan K.G."/>
        </authorList>
    </citation>
    <scope>NUCLEOTIDE SEQUENCE [LARGE SCALE GENOMIC DNA]</scope>
    <source>
        <strain evidence="2 3">CI_885</strain>
    </source>
</reference>
<keyword evidence="1" id="KW-1133">Transmembrane helix</keyword>